<reference evidence="7 8" key="1">
    <citation type="submission" date="2018-08" db="EMBL/GenBank/DDBJ databases">
        <title>A genome reference for cultivated species of the human gut microbiota.</title>
        <authorList>
            <person name="Zou Y."/>
            <person name="Xue W."/>
            <person name="Luo G."/>
        </authorList>
    </citation>
    <scope>NUCLEOTIDE SEQUENCE [LARGE SCALE GENOMIC DNA]</scope>
    <source>
        <strain evidence="7 8">AF26-4BH</strain>
    </source>
</reference>
<dbReference type="GO" id="GO:0003700">
    <property type="term" value="F:DNA-binding transcription factor activity"/>
    <property type="evidence" value="ECO:0007669"/>
    <property type="project" value="InterPro"/>
</dbReference>
<dbReference type="SUPFAM" id="SSF46785">
    <property type="entry name" value="Winged helix' DNA-binding domain"/>
    <property type="match status" value="1"/>
</dbReference>
<evidence type="ECO:0000256" key="5">
    <source>
        <dbReference type="SAM" id="Phobius"/>
    </source>
</evidence>
<dbReference type="GO" id="GO:0032993">
    <property type="term" value="C:protein-DNA complex"/>
    <property type="evidence" value="ECO:0007669"/>
    <property type="project" value="TreeGrafter"/>
</dbReference>
<evidence type="ECO:0000256" key="4">
    <source>
        <dbReference type="ARBA" id="ARBA00023163"/>
    </source>
</evidence>
<dbReference type="GO" id="GO:0003677">
    <property type="term" value="F:DNA binding"/>
    <property type="evidence" value="ECO:0007669"/>
    <property type="project" value="UniProtKB-KW"/>
</dbReference>
<feature type="domain" description="HTH lysR-type" evidence="6">
    <location>
        <begin position="70"/>
        <end position="127"/>
    </location>
</feature>
<keyword evidence="5" id="KW-1133">Transmembrane helix</keyword>
<dbReference type="PROSITE" id="PS50931">
    <property type="entry name" value="HTH_LYSR"/>
    <property type="match status" value="1"/>
</dbReference>
<name>A0A3E3IV50_9FIRM</name>
<evidence type="ECO:0000259" key="6">
    <source>
        <dbReference type="PROSITE" id="PS50931"/>
    </source>
</evidence>
<keyword evidence="4" id="KW-0804">Transcription</keyword>
<evidence type="ECO:0000256" key="1">
    <source>
        <dbReference type="ARBA" id="ARBA00009437"/>
    </source>
</evidence>
<evidence type="ECO:0000313" key="7">
    <source>
        <dbReference type="EMBL" id="RGE70936.1"/>
    </source>
</evidence>
<sequence length="369" mass="42660">MIFNIIHLTCSAWVYCFYMTVIYFLYILLLFFTGNAMLRAGFRQLYGSGYILYTMYKMKYKRIYMGGCIMNLNVLRYVIEVEKNRSITGAARQLFISQPNLSRDIRELEEEIGFSIFTRSSRGVIPTEKGREFLALAKRAVKQYQALENYCTREERDNISLHICVPRASYITCALTSFLSKNARGRQLSVNYNETGTLDAISHVSDRSASMAIIRYPDRYEKTLLPLLKLRELSYETLYKFELVVIMSERHPLAKTSVLTQDLLSQAVEIVCDDTSLCTYLHESPDADHNENSIHIHERGSQFDFLTGVPGTFMFVSPVPDSVLSRYHLVQKKFHGSPRKMTDLLIYPEDYRPSRAESAFLEMLKESVQ</sequence>
<keyword evidence="5" id="KW-0812">Transmembrane</keyword>
<dbReference type="InterPro" id="IPR000847">
    <property type="entry name" value="LysR_HTH_N"/>
</dbReference>
<proteinExistence type="inferred from homology"/>
<dbReference type="FunFam" id="1.10.10.10:FF:000001">
    <property type="entry name" value="LysR family transcriptional regulator"/>
    <property type="match status" value="1"/>
</dbReference>
<evidence type="ECO:0000313" key="8">
    <source>
        <dbReference type="Proteomes" id="UP000261166"/>
    </source>
</evidence>
<keyword evidence="2" id="KW-0805">Transcription regulation</keyword>
<protein>
    <submittedName>
        <fullName evidence="7">LysR family transcriptional regulator</fullName>
    </submittedName>
</protein>
<gene>
    <name evidence="7" type="ORF">DWY69_15590</name>
</gene>
<dbReference type="Pfam" id="PF00126">
    <property type="entry name" value="HTH_1"/>
    <property type="match status" value="1"/>
</dbReference>
<keyword evidence="5" id="KW-0472">Membrane</keyword>
<dbReference type="AlphaFoldDB" id="A0A3E3IV50"/>
<feature type="transmembrane region" description="Helical" evidence="5">
    <location>
        <begin position="12"/>
        <end position="33"/>
    </location>
</feature>
<evidence type="ECO:0000256" key="3">
    <source>
        <dbReference type="ARBA" id="ARBA00023125"/>
    </source>
</evidence>
<evidence type="ECO:0000256" key="2">
    <source>
        <dbReference type="ARBA" id="ARBA00023015"/>
    </source>
</evidence>
<dbReference type="InterPro" id="IPR036390">
    <property type="entry name" value="WH_DNA-bd_sf"/>
</dbReference>
<dbReference type="PRINTS" id="PR00039">
    <property type="entry name" value="HTHLYSR"/>
</dbReference>
<accession>A0A3E3IV50</accession>
<dbReference type="InterPro" id="IPR036388">
    <property type="entry name" value="WH-like_DNA-bd_sf"/>
</dbReference>
<dbReference type="SUPFAM" id="SSF53850">
    <property type="entry name" value="Periplasmic binding protein-like II"/>
    <property type="match status" value="1"/>
</dbReference>
<comment type="caution">
    <text evidence="7">The sequence shown here is derived from an EMBL/GenBank/DDBJ whole genome shotgun (WGS) entry which is preliminary data.</text>
</comment>
<keyword evidence="3" id="KW-0238">DNA-binding</keyword>
<comment type="similarity">
    <text evidence="1">Belongs to the LysR transcriptional regulatory family.</text>
</comment>
<organism evidence="7 8">
    <name type="scientific">Eisenbergiella massiliensis</name>
    <dbReference type="NCBI Taxonomy" id="1720294"/>
    <lineage>
        <taxon>Bacteria</taxon>
        <taxon>Bacillati</taxon>
        <taxon>Bacillota</taxon>
        <taxon>Clostridia</taxon>
        <taxon>Lachnospirales</taxon>
        <taxon>Lachnospiraceae</taxon>
        <taxon>Eisenbergiella</taxon>
    </lineage>
</organism>
<dbReference type="PANTHER" id="PTHR30346:SF0">
    <property type="entry name" value="HCA OPERON TRANSCRIPTIONAL ACTIVATOR HCAR"/>
    <property type="match status" value="1"/>
</dbReference>
<dbReference type="PANTHER" id="PTHR30346">
    <property type="entry name" value="TRANSCRIPTIONAL DUAL REGULATOR HCAR-RELATED"/>
    <property type="match status" value="1"/>
</dbReference>
<dbReference type="Gene3D" id="1.10.10.10">
    <property type="entry name" value="Winged helix-like DNA-binding domain superfamily/Winged helix DNA-binding domain"/>
    <property type="match status" value="1"/>
</dbReference>
<dbReference type="EMBL" id="QVLU01000013">
    <property type="protein sequence ID" value="RGE70936.1"/>
    <property type="molecule type" value="Genomic_DNA"/>
</dbReference>
<dbReference type="Proteomes" id="UP000261166">
    <property type="component" value="Unassembled WGS sequence"/>
</dbReference>